<dbReference type="InterPro" id="IPR027417">
    <property type="entry name" value="P-loop_NTPase"/>
</dbReference>
<feature type="non-terminal residue" evidence="2">
    <location>
        <position position="254"/>
    </location>
</feature>
<keyword evidence="3" id="KW-1185">Reference proteome</keyword>
<evidence type="ECO:0000313" key="2">
    <source>
        <dbReference type="EMBL" id="TRY73019.1"/>
    </source>
</evidence>
<proteinExistence type="predicted"/>
<protein>
    <recommendedName>
        <fullName evidence="1">Sulfotransferase domain-containing protein</fullName>
    </recommendedName>
</protein>
<dbReference type="InterPro" id="IPR051135">
    <property type="entry name" value="Gal/GlcNAc/GalNAc_ST"/>
</dbReference>
<sequence>KEPPDFNKTNATVIKATNCNLIPFRVGDSIPPQNARQILIATTWRSGSSFTGDIFQHLPVSSLKKNARVYEVCRFLLPNGAACQMPEFYQAVCPLFPLQLMKTVRLRVEYTAELLADPELPNLKVIALIRDPRGTMNSRSRLKWCVNIHCDNVVKLCDELDQDITVAYNLREKYPGRVHLVRYEDLSTNPYGNVDKLFDFVGLPQNPVVEKFIKNQTRTDRSRQDFGSDPHGSEAIAFAWRKKMNIDEIQKVQA</sequence>
<evidence type="ECO:0000259" key="1">
    <source>
        <dbReference type="Pfam" id="PF00685"/>
    </source>
</evidence>
<feature type="non-terminal residue" evidence="2">
    <location>
        <position position="1"/>
    </location>
</feature>
<gene>
    <name evidence="2" type="ORF">TCAL_14057</name>
</gene>
<dbReference type="STRING" id="6832.A0A553P5Q5"/>
<dbReference type="Proteomes" id="UP000318571">
    <property type="component" value="Chromosome 3"/>
</dbReference>
<dbReference type="GO" id="GO:0006790">
    <property type="term" value="P:sulfur compound metabolic process"/>
    <property type="evidence" value="ECO:0007669"/>
    <property type="project" value="TreeGrafter"/>
</dbReference>
<name>A0A553P5Q5_TIGCA</name>
<evidence type="ECO:0000313" key="3">
    <source>
        <dbReference type="Proteomes" id="UP000318571"/>
    </source>
</evidence>
<dbReference type="PANTHER" id="PTHR10704">
    <property type="entry name" value="CARBOHYDRATE SULFOTRANSFERASE"/>
    <property type="match status" value="1"/>
</dbReference>
<feature type="domain" description="Sulfotransferase" evidence="1">
    <location>
        <begin position="36"/>
        <end position="253"/>
    </location>
</feature>
<dbReference type="AlphaFoldDB" id="A0A553P5Q5"/>
<reference evidence="2 3" key="1">
    <citation type="journal article" date="2018" name="Nat. Ecol. Evol.">
        <title>Genomic signatures of mitonuclear coevolution across populations of Tigriopus californicus.</title>
        <authorList>
            <person name="Barreto F.S."/>
            <person name="Watson E.T."/>
            <person name="Lima T.G."/>
            <person name="Willett C.S."/>
            <person name="Edmands S."/>
            <person name="Li W."/>
            <person name="Burton R.S."/>
        </authorList>
    </citation>
    <scope>NUCLEOTIDE SEQUENCE [LARGE SCALE GENOMIC DNA]</scope>
    <source>
        <strain evidence="2 3">San Diego</strain>
    </source>
</reference>
<dbReference type="OMA" id="QNTENCT"/>
<dbReference type="GO" id="GO:0006044">
    <property type="term" value="P:N-acetylglucosamine metabolic process"/>
    <property type="evidence" value="ECO:0007669"/>
    <property type="project" value="TreeGrafter"/>
</dbReference>
<dbReference type="EMBL" id="VCGU01000007">
    <property type="protein sequence ID" value="TRY73019.1"/>
    <property type="molecule type" value="Genomic_DNA"/>
</dbReference>
<comment type="caution">
    <text evidence="2">The sequence shown here is derived from an EMBL/GenBank/DDBJ whole genome shotgun (WGS) entry which is preliminary data.</text>
</comment>
<dbReference type="Gene3D" id="3.40.50.300">
    <property type="entry name" value="P-loop containing nucleotide triphosphate hydrolases"/>
    <property type="match status" value="1"/>
</dbReference>
<accession>A0A553P5Q5</accession>
<organism evidence="2 3">
    <name type="scientific">Tigriopus californicus</name>
    <name type="common">Marine copepod</name>
    <dbReference type="NCBI Taxonomy" id="6832"/>
    <lineage>
        <taxon>Eukaryota</taxon>
        <taxon>Metazoa</taxon>
        <taxon>Ecdysozoa</taxon>
        <taxon>Arthropoda</taxon>
        <taxon>Crustacea</taxon>
        <taxon>Multicrustacea</taxon>
        <taxon>Hexanauplia</taxon>
        <taxon>Copepoda</taxon>
        <taxon>Harpacticoida</taxon>
        <taxon>Harpacticidae</taxon>
        <taxon>Tigriopus</taxon>
    </lineage>
</organism>
<dbReference type="Pfam" id="PF00685">
    <property type="entry name" value="Sulfotransfer_1"/>
    <property type="match status" value="1"/>
</dbReference>
<dbReference type="SUPFAM" id="SSF52540">
    <property type="entry name" value="P-loop containing nucleoside triphosphate hydrolases"/>
    <property type="match status" value="1"/>
</dbReference>
<dbReference type="GO" id="GO:0001517">
    <property type="term" value="F:N-acetylglucosamine 6-O-sulfotransferase activity"/>
    <property type="evidence" value="ECO:0007669"/>
    <property type="project" value="TreeGrafter"/>
</dbReference>
<dbReference type="InterPro" id="IPR000863">
    <property type="entry name" value="Sulfotransferase_dom"/>
</dbReference>
<dbReference type="PANTHER" id="PTHR10704:SF44">
    <property type="entry name" value="LD35051P-RELATED"/>
    <property type="match status" value="1"/>
</dbReference>